<evidence type="ECO:0000256" key="7">
    <source>
        <dbReference type="SAM" id="SignalP"/>
    </source>
</evidence>
<evidence type="ECO:0000256" key="5">
    <source>
        <dbReference type="ARBA" id="ARBA00023004"/>
    </source>
</evidence>
<proteinExistence type="predicted"/>
<protein>
    <submittedName>
        <fullName evidence="9">Cytochrome c5</fullName>
    </submittedName>
</protein>
<evidence type="ECO:0000256" key="6">
    <source>
        <dbReference type="PROSITE-ProRule" id="PRU00433"/>
    </source>
</evidence>
<keyword evidence="5 6" id="KW-0408">Iron</keyword>
<dbReference type="PROSITE" id="PS51007">
    <property type="entry name" value="CYTC"/>
    <property type="match status" value="1"/>
</dbReference>
<dbReference type="GO" id="GO:0009055">
    <property type="term" value="F:electron transfer activity"/>
    <property type="evidence" value="ECO:0007669"/>
    <property type="project" value="InterPro"/>
</dbReference>
<evidence type="ECO:0000256" key="3">
    <source>
        <dbReference type="ARBA" id="ARBA00022723"/>
    </source>
</evidence>
<dbReference type="InterPro" id="IPR036909">
    <property type="entry name" value="Cyt_c-like_dom_sf"/>
</dbReference>
<evidence type="ECO:0000256" key="2">
    <source>
        <dbReference type="ARBA" id="ARBA00022617"/>
    </source>
</evidence>
<reference evidence="9 10" key="1">
    <citation type="submission" date="2019-03" db="EMBL/GenBank/DDBJ databases">
        <title>Genomic Encyclopedia of Type Strains, Phase IV (KMG-IV): sequencing the most valuable type-strain genomes for metagenomic binning, comparative biology and taxonomic classification.</title>
        <authorList>
            <person name="Goeker M."/>
        </authorList>
    </citation>
    <scope>NUCLEOTIDE SEQUENCE [LARGE SCALE GENOMIC DNA]</scope>
    <source>
        <strain evidence="9 10">DSM 16326</strain>
    </source>
</reference>
<dbReference type="AlphaFoldDB" id="A0A4R8IVZ5"/>
<dbReference type="GO" id="GO:0020037">
    <property type="term" value="F:heme binding"/>
    <property type="evidence" value="ECO:0007669"/>
    <property type="project" value="InterPro"/>
</dbReference>
<keyword evidence="4" id="KW-0249">Electron transport</keyword>
<dbReference type="InterPro" id="IPR009056">
    <property type="entry name" value="Cyt_c-like_dom"/>
</dbReference>
<keyword evidence="1" id="KW-0813">Transport</keyword>
<dbReference type="Gene3D" id="1.10.760.10">
    <property type="entry name" value="Cytochrome c-like domain"/>
    <property type="match status" value="1"/>
</dbReference>
<dbReference type="PANTHER" id="PTHR40942:SF4">
    <property type="entry name" value="CYTOCHROME C5"/>
    <property type="match status" value="1"/>
</dbReference>
<name>A0A4R8IVZ5_9GAMM</name>
<dbReference type="SUPFAM" id="SSF46626">
    <property type="entry name" value="Cytochrome c"/>
    <property type="match status" value="1"/>
</dbReference>
<dbReference type="RefSeq" id="WP_134080260.1">
    <property type="nucleotide sequence ID" value="NZ_SOQX01000001.1"/>
</dbReference>
<keyword evidence="7" id="KW-0732">Signal</keyword>
<evidence type="ECO:0000256" key="4">
    <source>
        <dbReference type="ARBA" id="ARBA00022982"/>
    </source>
</evidence>
<feature type="domain" description="Cytochrome c" evidence="8">
    <location>
        <begin position="21"/>
        <end position="100"/>
    </location>
</feature>
<sequence length="101" mass="10460">MKKVITGTVVSLAMLGLASVAQAAGGQKVYQDACFACHGTGAAGAPKLEKSAWGDRLEKGKDTLYDHAINGFKAMPAKGGRADLSDADVKAAVDYMLTEVE</sequence>
<dbReference type="Pfam" id="PF13442">
    <property type="entry name" value="Cytochrome_CBB3"/>
    <property type="match status" value="1"/>
</dbReference>
<accession>A0A4R8IVZ5</accession>
<evidence type="ECO:0000256" key="1">
    <source>
        <dbReference type="ARBA" id="ARBA00022448"/>
    </source>
</evidence>
<feature type="signal peptide" evidence="7">
    <location>
        <begin position="1"/>
        <end position="23"/>
    </location>
</feature>
<keyword evidence="2 6" id="KW-0349">Heme</keyword>
<evidence type="ECO:0000259" key="8">
    <source>
        <dbReference type="PROSITE" id="PS51007"/>
    </source>
</evidence>
<evidence type="ECO:0000313" key="10">
    <source>
        <dbReference type="Proteomes" id="UP000294914"/>
    </source>
</evidence>
<comment type="caution">
    <text evidence="9">The sequence shown here is derived from an EMBL/GenBank/DDBJ whole genome shotgun (WGS) entry which is preliminary data.</text>
</comment>
<dbReference type="GO" id="GO:0005506">
    <property type="term" value="F:iron ion binding"/>
    <property type="evidence" value="ECO:0007669"/>
    <property type="project" value="InterPro"/>
</dbReference>
<dbReference type="Proteomes" id="UP000294914">
    <property type="component" value="Unassembled WGS sequence"/>
</dbReference>
<evidence type="ECO:0000313" key="9">
    <source>
        <dbReference type="EMBL" id="TDY03670.1"/>
    </source>
</evidence>
<gene>
    <name evidence="9" type="ORF">EDC23_0039</name>
</gene>
<organism evidence="9 10">
    <name type="scientific">Thiohalophilus thiocyanatoxydans</name>
    <dbReference type="NCBI Taxonomy" id="381308"/>
    <lineage>
        <taxon>Bacteria</taxon>
        <taxon>Pseudomonadati</taxon>
        <taxon>Pseudomonadota</taxon>
        <taxon>Gammaproteobacteria</taxon>
        <taxon>Thiohalomonadales</taxon>
        <taxon>Thiohalophilaceae</taxon>
        <taxon>Thiohalophilus</taxon>
    </lineage>
</organism>
<feature type="chain" id="PRO_5020202589" evidence="7">
    <location>
        <begin position="24"/>
        <end position="101"/>
    </location>
</feature>
<keyword evidence="3 6" id="KW-0479">Metal-binding</keyword>
<dbReference type="InterPro" id="IPR002323">
    <property type="entry name" value="Cyt_CIE"/>
</dbReference>
<dbReference type="PANTHER" id="PTHR40942">
    <property type="match status" value="1"/>
</dbReference>
<dbReference type="EMBL" id="SOQX01000001">
    <property type="protein sequence ID" value="TDY03670.1"/>
    <property type="molecule type" value="Genomic_DNA"/>
</dbReference>
<keyword evidence="10" id="KW-1185">Reference proteome</keyword>
<dbReference type="OrthoDB" id="9814708at2"/>
<dbReference type="PRINTS" id="PR00607">
    <property type="entry name" value="CYTCHROMECIE"/>
</dbReference>